<dbReference type="SUPFAM" id="SSF103473">
    <property type="entry name" value="MFS general substrate transporter"/>
    <property type="match status" value="1"/>
</dbReference>
<feature type="transmembrane region" description="Helical" evidence="5">
    <location>
        <begin position="73"/>
        <end position="91"/>
    </location>
</feature>
<dbReference type="AlphaFoldDB" id="A0A1I3NCA1"/>
<dbReference type="STRING" id="1121003.SAMN03080618_02038"/>
<evidence type="ECO:0000256" key="1">
    <source>
        <dbReference type="ARBA" id="ARBA00022692"/>
    </source>
</evidence>
<dbReference type="GO" id="GO:0022857">
    <property type="term" value="F:transmembrane transporter activity"/>
    <property type="evidence" value="ECO:0007669"/>
    <property type="project" value="InterPro"/>
</dbReference>
<dbReference type="EMBL" id="FORF01000010">
    <property type="protein sequence ID" value="SFJ06923.1"/>
    <property type="molecule type" value="Genomic_DNA"/>
</dbReference>
<dbReference type="GO" id="GO:0005886">
    <property type="term" value="C:plasma membrane"/>
    <property type="evidence" value="ECO:0007669"/>
    <property type="project" value="TreeGrafter"/>
</dbReference>
<evidence type="ECO:0000256" key="2">
    <source>
        <dbReference type="ARBA" id="ARBA00022989"/>
    </source>
</evidence>
<evidence type="ECO:0000256" key="4">
    <source>
        <dbReference type="SAM" id="MobiDB-lite"/>
    </source>
</evidence>
<dbReference type="InterPro" id="IPR011701">
    <property type="entry name" value="MFS"/>
</dbReference>
<keyword evidence="3 5" id="KW-0472">Membrane</keyword>
<dbReference type="InterPro" id="IPR036259">
    <property type="entry name" value="MFS_trans_sf"/>
</dbReference>
<dbReference type="PROSITE" id="PS50850">
    <property type="entry name" value="MFS"/>
    <property type="match status" value="1"/>
</dbReference>
<dbReference type="Pfam" id="PF07690">
    <property type="entry name" value="MFS_1"/>
    <property type="match status" value="1"/>
</dbReference>
<feature type="transmembrane region" description="Helical" evidence="5">
    <location>
        <begin position="198"/>
        <end position="216"/>
    </location>
</feature>
<gene>
    <name evidence="7" type="ORF">SAMN03080618_02038</name>
</gene>
<evidence type="ECO:0000259" key="6">
    <source>
        <dbReference type="PROSITE" id="PS50850"/>
    </source>
</evidence>
<dbReference type="Proteomes" id="UP000242763">
    <property type="component" value="Unassembled WGS sequence"/>
</dbReference>
<dbReference type="PANTHER" id="PTHR23521:SF3">
    <property type="entry name" value="MFS TRANSPORTER"/>
    <property type="match status" value="1"/>
</dbReference>
<accession>A0A1I3NCA1</accession>
<dbReference type="Gene3D" id="1.20.1250.20">
    <property type="entry name" value="MFS general substrate transporter like domains"/>
    <property type="match status" value="2"/>
</dbReference>
<evidence type="ECO:0000313" key="8">
    <source>
        <dbReference type="Proteomes" id="UP000242763"/>
    </source>
</evidence>
<name>A0A1I3NCA1_9HYPH</name>
<evidence type="ECO:0000256" key="5">
    <source>
        <dbReference type="SAM" id="Phobius"/>
    </source>
</evidence>
<feature type="transmembrane region" description="Helical" evidence="5">
    <location>
        <begin position="264"/>
        <end position="282"/>
    </location>
</feature>
<feature type="transmembrane region" description="Helical" evidence="5">
    <location>
        <begin position="97"/>
        <end position="118"/>
    </location>
</feature>
<dbReference type="OrthoDB" id="9810614at2"/>
<feature type="transmembrane region" description="Helical" evidence="5">
    <location>
        <begin position="39"/>
        <end position="61"/>
    </location>
</feature>
<protein>
    <submittedName>
        <fullName evidence="7">Predicted arabinose efflux permease, MFS family</fullName>
    </submittedName>
</protein>
<proteinExistence type="predicted"/>
<feature type="domain" description="Major facilitator superfamily (MFS) profile" evidence="6">
    <location>
        <begin position="198"/>
        <end position="426"/>
    </location>
</feature>
<evidence type="ECO:0000256" key="3">
    <source>
        <dbReference type="ARBA" id="ARBA00023136"/>
    </source>
</evidence>
<sequence length="426" mass="45392">MNSIRPLIPILTAAGILLAGNGLQGTLIAVRGAQEGFSASSIGFMGTAYFAGFLIGCLIIIRMLRAVGHIRAFSALAAIAASATLLMATVVDEGIWTVARFFSGICFAGLFTVMESWLNSGVPNSARARVLGLYRIVDLGAVTGAQFLIPIIGPEGFPIFAVMAMMISLSLVPVSLADRSNPVPPDDVKLDLRRAWQISPIAAIGCVAIGMTNSAFRTMSPVYAQAIGMSVADVATFVSLSIIGGAMIQYPLGYASDRSDRRTVLLATTALALAVAIILMLAGSSDRLLNFALIFVFGAFAMPLFSLSAAHANDRAKPNEFVMINAALMLFYSFGAIGGPFAAAAMMEWYGPHALFSFTSVIYAVFIVLILYRMRKRPAAPSDERGRFTALLRTSTIFARLVPKPTSRHENETGNTETGHEKSRNS</sequence>
<keyword evidence="1 5" id="KW-0812">Transmembrane</keyword>
<feature type="transmembrane region" description="Helical" evidence="5">
    <location>
        <begin position="159"/>
        <end position="177"/>
    </location>
</feature>
<reference evidence="8" key="1">
    <citation type="submission" date="2016-10" db="EMBL/GenBank/DDBJ databases">
        <authorList>
            <person name="Varghese N."/>
            <person name="Submissions S."/>
        </authorList>
    </citation>
    <scope>NUCLEOTIDE SEQUENCE [LARGE SCALE GENOMIC DNA]</scope>
    <source>
        <strain evidence="8">DSM 21857</strain>
    </source>
</reference>
<feature type="transmembrane region" description="Helical" evidence="5">
    <location>
        <begin position="288"/>
        <end position="310"/>
    </location>
</feature>
<dbReference type="RefSeq" id="WP_091521755.1">
    <property type="nucleotide sequence ID" value="NZ_FORF01000010.1"/>
</dbReference>
<feature type="transmembrane region" description="Helical" evidence="5">
    <location>
        <begin position="353"/>
        <end position="372"/>
    </location>
</feature>
<dbReference type="PANTHER" id="PTHR23521">
    <property type="entry name" value="TRANSPORTER MFS SUPERFAMILY"/>
    <property type="match status" value="1"/>
</dbReference>
<evidence type="ECO:0000313" key="7">
    <source>
        <dbReference type="EMBL" id="SFJ06923.1"/>
    </source>
</evidence>
<dbReference type="CDD" id="cd17477">
    <property type="entry name" value="MFS_YcaD_like"/>
    <property type="match status" value="1"/>
</dbReference>
<feature type="region of interest" description="Disordered" evidence="4">
    <location>
        <begin position="403"/>
        <end position="426"/>
    </location>
</feature>
<feature type="transmembrane region" description="Helical" evidence="5">
    <location>
        <begin position="130"/>
        <end position="153"/>
    </location>
</feature>
<organism evidence="7 8">
    <name type="scientific">Aquamicrobium aerolatum DSM 21857</name>
    <dbReference type="NCBI Taxonomy" id="1121003"/>
    <lineage>
        <taxon>Bacteria</taxon>
        <taxon>Pseudomonadati</taxon>
        <taxon>Pseudomonadota</taxon>
        <taxon>Alphaproteobacteria</taxon>
        <taxon>Hyphomicrobiales</taxon>
        <taxon>Phyllobacteriaceae</taxon>
        <taxon>Aerobium</taxon>
    </lineage>
</organism>
<dbReference type="InterPro" id="IPR020846">
    <property type="entry name" value="MFS_dom"/>
</dbReference>
<feature type="transmembrane region" description="Helical" evidence="5">
    <location>
        <begin position="322"/>
        <end position="347"/>
    </location>
</feature>
<feature type="compositionally biased region" description="Basic and acidic residues" evidence="4">
    <location>
        <begin position="407"/>
        <end position="426"/>
    </location>
</feature>
<dbReference type="InterPro" id="IPR047200">
    <property type="entry name" value="MFS_YcaD-like"/>
</dbReference>
<keyword evidence="8" id="KW-1185">Reference proteome</keyword>
<keyword evidence="2 5" id="KW-1133">Transmembrane helix</keyword>